<gene>
    <name evidence="4" type="ORF">BDY21DRAFT_369051</name>
</gene>
<keyword evidence="1 2" id="KW-0175">Coiled coil</keyword>
<feature type="compositionally biased region" description="Polar residues" evidence="3">
    <location>
        <begin position="2672"/>
        <end position="2689"/>
    </location>
</feature>
<feature type="region of interest" description="Disordered" evidence="3">
    <location>
        <begin position="824"/>
        <end position="968"/>
    </location>
</feature>
<feature type="region of interest" description="Disordered" evidence="3">
    <location>
        <begin position="1149"/>
        <end position="1171"/>
    </location>
</feature>
<feature type="compositionally biased region" description="Low complexity" evidence="3">
    <location>
        <begin position="925"/>
        <end position="936"/>
    </location>
</feature>
<protein>
    <submittedName>
        <fullName evidence="4">Uncharacterized protein</fullName>
    </submittedName>
</protein>
<feature type="compositionally biased region" description="Acidic residues" evidence="3">
    <location>
        <begin position="1041"/>
        <end position="1052"/>
    </location>
</feature>
<evidence type="ECO:0000256" key="1">
    <source>
        <dbReference type="ARBA" id="ARBA00023054"/>
    </source>
</evidence>
<feature type="region of interest" description="Disordered" evidence="3">
    <location>
        <begin position="430"/>
        <end position="529"/>
    </location>
</feature>
<feature type="region of interest" description="Disordered" evidence="3">
    <location>
        <begin position="1287"/>
        <end position="1311"/>
    </location>
</feature>
<feature type="compositionally biased region" description="Basic and acidic residues" evidence="3">
    <location>
        <begin position="1840"/>
        <end position="1852"/>
    </location>
</feature>
<feature type="region of interest" description="Disordered" evidence="3">
    <location>
        <begin position="1101"/>
        <end position="1136"/>
    </location>
</feature>
<dbReference type="PANTHER" id="PTHR32083">
    <property type="entry name" value="CILIA AND FLAGELLA-ASSOCIATED PROTEIN 58-RELATED"/>
    <property type="match status" value="1"/>
</dbReference>
<feature type="compositionally biased region" description="Basic and acidic residues" evidence="3">
    <location>
        <begin position="586"/>
        <end position="600"/>
    </location>
</feature>
<dbReference type="EMBL" id="MU001672">
    <property type="protein sequence ID" value="KAF2460941.1"/>
    <property type="molecule type" value="Genomic_DNA"/>
</dbReference>
<reference evidence="4" key="1">
    <citation type="journal article" date="2020" name="Stud. Mycol.">
        <title>101 Dothideomycetes genomes: a test case for predicting lifestyles and emergence of pathogens.</title>
        <authorList>
            <person name="Haridas S."/>
            <person name="Albert R."/>
            <person name="Binder M."/>
            <person name="Bloem J."/>
            <person name="Labutti K."/>
            <person name="Salamov A."/>
            <person name="Andreopoulos B."/>
            <person name="Baker S."/>
            <person name="Barry K."/>
            <person name="Bills G."/>
            <person name="Bluhm B."/>
            <person name="Cannon C."/>
            <person name="Castanera R."/>
            <person name="Culley D."/>
            <person name="Daum C."/>
            <person name="Ezra D."/>
            <person name="Gonzalez J."/>
            <person name="Henrissat B."/>
            <person name="Kuo A."/>
            <person name="Liang C."/>
            <person name="Lipzen A."/>
            <person name="Lutzoni F."/>
            <person name="Magnuson J."/>
            <person name="Mondo S."/>
            <person name="Nolan M."/>
            <person name="Ohm R."/>
            <person name="Pangilinan J."/>
            <person name="Park H.-J."/>
            <person name="Ramirez L."/>
            <person name="Alfaro M."/>
            <person name="Sun H."/>
            <person name="Tritt A."/>
            <person name="Yoshinaga Y."/>
            <person name="Zwiers L.-H."/>
            <person name="Turgeon B."/>
            <person name="Goodwin S."/>
            <person name="Spatafora J."/>
            <person name="Crous P."/>
            <person name="Grigoriev I."/>
        </authorList>
    </citation>
    <scope>NUCLEOTIDE SEQUENCE</scope>
    <source>
        <strain evidence="4">ATCC 16933</strain>
    </source>
</reference>
<dbReference type="PANTHER" id="PTHR32083:SF0">
    <property type="entry name" value="CILIA AND FLAGELLA-ASSOCIATED PROTEIN 58"/>
    <property type="match status" value="1"/>
</dbReference>
<feature type="region of interest" description="Disordered" evidence="3">
    <location>
        <begin position="721"/>
        <end position="740"/>
    </location>
</feature>
<feature type="region of interest" description="Disordered" evidence="3">
    <location>
        <begin position="246"/>
        <end position="396"/>
    </location>
</feature>
<feature type="compositionally biased region" description="Basic and acidic residues" evidence="3">
    <location>
        <begin position="1725"/>
        <end position="1753"/>
    </location>
</feature>
<sequence length="2819" mass="310426">MEEEDYNICPVFCTAAIPLQIIDNLLMRAVEEDTALLILDGETVDDGSKAKRASRAPFSKPIDNPFAESATPYDIYDMWKRKLRGPANSTESNLTSFTFAILDRQTLVDYSCVVCCDAPDFGEQEDEVVLKALRMGFDEALFNLARFEMLTCAPSEARSDMVLSVIPPAIFDTTGFPPGSMKGTLATPAVARQNKRRAIMEAEAQLASEALEQPPVLDASTPPTTSRLDPHRRDVVHREPHILAVRLTPFRGRPSKGEGKGGALLEEGEADREEQRVPTSPATTRDRSVSSGQAVAPLSPTSTVAFSSPELPPLPSLPAFGGLPRTPSSSVARGSSAREHRALASSHADSSYYTASWGSPYKQPSPEFNRRLSAQGALSSDGGEEDSSPNFRFGLEHLIPSRLPGSEFHGPSRPNSSLAIWTPGESLRRFGAELPSSPPRHLRRRSEDDQVHQPLAADHAPGKGEVWSDASTEGEYHSVGNSRATSDAAGSTSSLLSPEAARRGRLRKHRSRESNLTLTPDDFLSFLGPEDRKRVGKMMASKYADAAVAQHIEEKTPKASPTARGFDKRSPPSSPMPKAKNSPKPKSIDSTRSKSIDSPKPKSSTPPESEEAQSARPSDAEFSKPTDMKSPKPETVEPSNSTAAKSSKPEAEDTPKFGTEDSAKLPSPFYVPTEPKPVEPKPTDAPGPSHAPAPSQASAPSPAPVRVRKHIAWRGKRCIISIPSDHTRGQPGGPPLPLSPAEVEARLRNFERAGYNIDGFDDGFDVFAGPHSSVKAQNRVIYPDPDEDQDSMRQRKFGVKVPNQAAWREYVDFLTEQKLRALGVSLGGDEDPSPMEASSQAPSQAPSQARSRQNSSQHPGLPFSPPPPTLSAGSQRPMPQQINGIAASGAVPGFQSGHASTRSVASPSSSFGNPRASVHMHRHSTFTSPSSFSQPTQPTPPGLTSWSPHQYFGPQGTARGGSPAVSANRADVSDIVSPHSPFGPVVNQQSPFTPREEFLAQAQLQVQEQQLQARLMAQQQQQVLQQQQQLMNMRPSSTLEEVPEAENEEDAAAEAKPSISVPAEVVHPRPRSHRHNVSEQFERKIQNAEYHLEQSIDKQLDRGGEFSTDARFGDFRSPRTTDKSMQQVVEENEEADWKNVRGAREDVLHHPQPHSRTHSLTKQEQSEGVVSQFEDDAVKKAIWMADGEKSKLTDVSEQPSPSEEQDLSRVEESPKEATQGKKAKPSLINTISQAVNAPSPMHSSKSSMSSKLNVDAKEFKFNPAASFSPGNFSSGFSFGPASTKPFALPTHTNSQSHASRSSADVSTPSFNASAQTFSPGLMNGGALPTGEFNFMAGGPAFNAAAPTFQPAGDVNNQPNRTSSVPGDEGNKIFSNIDLSDIVKPAKRSKAIPIVKPDAQPAKQSKAIPIVKPDDGFKEGEDGRPIQDDARSKRARRVDDGGDSVPQFAMPSHPLGEKAMFQETTKSAPSDAGAIPSGKENLGPAGDYKRVPETTEGTLAAQSLGPHTDVTSGAATTNNDSENTFPDVDDTTTLEETVSEAPASKRTSKGSLSATAKPFEFKPTGTSSFEIGMHVTKPSTDRHGNDFTEIPLDHERDRSATPTRHVSRSPATTFRPSDDGSFQTAPEMRKQLPYPDSDGVDFSAHVQPTFDEIDAVMKHMDEQGPDFGIEQDHQSWTHSSPPTSRPPFLGYNHPELRPTSHFRSDAPSPSLRGVDQLARDEDNESEVTHDPFSDGRAGREYESPVRQLNNREDGPISDWDDVVSSGEEDKILPRSKFFDTHVNQIINGVLQSRLGPVEKSLQLIQDSVIALSQQRDGRRKARSTSAEIVDSDADDEDEETGTERQQYRNRSPIKDRKLQKIKMMIQEAFANHQPHELPPPAPPIDLSDFYQAVGDIKMSLARSASSNLQLEDIKDVVDDVVKAQNIAQVQNQLEGIKDVVNEVVKSQNMVQVQTQLDGIKEVVDGVVTRQNIALEQNHREEPKPDGPDLRVAELEIKLAEATARAKEEADARVAAEAREAESQRQLKLVDEELGALREGSREDEQRTKALYEEISELRAKTAFAESAQEEVRKKLQGVNVENEALMATLDEYRLSANKWRHDLDQANEENVMLQKAVAELRYQTEEAIRIREMMRDKLDRLQQDMTAAAGQVVDEKARWRKVDEDHRTRYEVLSARIEAEARTRERLERELERLERQEREKMKMKVILEQTQAANAKLEETVQQLRAECVENEKVAARYEHEFREARESGRAEVHRTRTLLQTEIDAANQQVNMVRIELENEITRLRNELDNAHMETETAREKHELLLEKEADSRRDALQEAREAKQAALQDQRQRFDRHLQELHAQHTRALENAFQEKQRSEAALQEEHERALHNALEDKQRSDDYVQELRESKQAALQEQRHMFDRQMEELQAQHARVLESAVQERQRAEAALREELNRALQHALEDKERSEAHLNQRLVLSDDKIDHLQDKIIHLEEKLEVSKSAAQAAVAAAKSAKAPVAATPAAAAIHSGVPEKISPQALRETIAVLQDQLQEREGRIEELEQKIADFDTEAPAKLKERDMEIGWLRELLGVRVDDISDLINALAEADFDREAVRDAAIRIRTNLQMEQQEKERLMMGGQTFPTLASISNFASPKAVQLAAAFGNWRKGRAEAPGAPTSGYLGRKPSESGQSSRTQTPSKATSAPSPAHSFLSGLMTPPASNLRRTPQSQISSTAMAGSAHSDDELPPASGRIVRQPGAGSAIMTPRQREKQPAPLGHPRTPPLLRQASYDRDAEHSNFSANRLYDDEEGSSVLEEGADREGGERLEPFGPIMRG</sequence>
<feature type="compositionally biased region" description="Polar residues" evidence="3">
    <location>
        <begin position="1599"/>
        <end position="1623"/>
    </location>
</feature>
<feature type="compositionally biased region" description="Basic and acidic residues" evidence="3">
    <location>
        <begin position="1693"/>
        <end position="1703"/>
    </location>
</feature>
<feature type="region of interest" description="Disordered" evidence="3">
    <location>
        <begin position="1035"/>
        <end position="1077"/>
    </location>
</feature>
<feature type="compositionally biased region" description="Polar residues" evidence="3">
    <location>
        <begin position="1290"/>
        <end position="1311"/>
    </location>
</feature>
<feature type="region of interest" description="Disordered" evidence="3">
    <location>
        <begin position="1661"/>
        <end position="1761"/>
    </location>
</feature>
<feature type="compositionally biased region" description="Polar residues" evidence="3">
    <location>
        <begin position="347"/>
        <end position="357"/>
    </location>
</feature>
<feature type="coiled-coil region" evidence="2">
    <location>
        <begin position="2268"/>
        <end position="2371"/>
    </location>
</feature>
<feature type="compositionally biased region" description="Basic and acidic residues" evidence="3">
    <location>
        <begin position="1411"/>
        <end position="1439"/>
    </location>
</feature>
<feature type="coiled-coil region" evidence="2">
    <location>
        <begin position="1988"/>
        <end position="2017"/>
    </location>
</feature>
<feature type="compositionally biased region" description="Polar residues" evidence="3">
    <location>
        <begin position="277"/>
        <end position="306"/>
    </location>
</feature>
<feature type="compositionally biased region" description="Low complexity" evidence="3">
    <location>
        <begin position="834"/>
        <end position="861"/>
    </location>
</feature>
<keyword evidence="5" id="KW-1185">Reference proteome</keyword>
<feature type="coiled-coil region" evidence="2">
    <location>
        <begin position="2395"/>
        <end position="2487"/>
    </location>
</feature>
<feature type="compositionally biased region" description="Basic and acidic residues" evidence="3">
    <location>
        <begin position="647"/>
        <end position="663"/>
    </location>
</feature>
<evidence type="ECO:0000256" key="3">
    <source>
        <dbReference type="SAM" id="MobiDB-lite"/>
    </source>
</evidence>
<feature type="compositionally biased region" description="Polar residues" evidence="3">
    <location>
        <begin position="1160"/>
        <end position="1169"/>
    </location>
</feature>
<feature type="coiled-coil region" evidence="2">
    <location>
        <begin position="2088"/>
        <end position="2241"/>
    </location>
</feature>
<feature type="region of interest" description="Disordered" evidence="3">
    <location>
        <begin position="1410"/>
        <end position="1642"/>
    </location>
</feature>
<organism evidence="4 5">
    <name type="scientific">Lineolata rhizophorae</name>
    <dbReference type="NCBI Taxonomy" id="578093"/>
    <lineage>
        <taxon>Eukaryota</taxon>
        <taxon>Fungi</taxon>
        <taxon>Dikarya</taxon>
        <taxon>Ascomycota</taxon>
        <taxon>Pezizomycotina</taxon>
        <taxon>Dothideomycetes</taxon>
        <taxon>Dothideomycetes incertae sedis</taxon>
        <taxon>Lineolatales</taxon>
        <taxon>Lineolataceae</taxon>
        <taxon>Lineolata</taxon>
    </lineage>
</organism>
<feature type="compositionally biased region" description="Basic and acidic residues" evidence="3">
    <location>
        <begin position="1111"/>
        <end position="1122"/>
    </location>
</feature>
<feature type="region of interest" description="Disordered" evidence="3">
    <location>
        <begin position="1811"/>
        <end position="1852"/>
    </location>
</feature>
<proteinExistence type="predicted"/>
<evidence type="ECO:0000256" key="2">
    <source>
        <dbReference type="SAM" id="Coils"/>
    </source>
</evidence>
<feature type="region of interest" description="Disordered" evidence="3">
    <location>
        <begin position="549"/>
        <end position="706"/>
    </location>
</feature>
<feature type="compositionally biased region" description="Basic and acidic residues" evidence="3">
    <location>
        <begin position="1578"/>
        <end position="1598"/>
    </location>
</feature>
<evidence type="ECO:0000313" key="5">
    <source>
        <dbReference type="Proteomes" id="UP000799766"/>
    </source>
</evidence>
<feature type="compositionally biased region" description="Basic and acidic residues" evidence="3">
    <location>
        <begin position="1206"/>
        <end position="1219"/>
    </location>
</feature>
<feature type="compositionally biased region" description="Polar residues" evidence="3">
    <location>
        <begin position="871"/>
        <end position="883"/>
    </location>
</feature>
<feature type="region of interest" description="Disordered" evidence="3">
    <location>
        <begin position="1189"/>
        <end position="1228"/>
    </location>
</feature>
<feature type="compositionally biased region" description="Acidic residues" evidence="3">
    <location>
        <begin position="1828"/>
        <end position="1839"/>
    </location>
</feature>
<feature type="compositionally biased region" description="Basic and acidic residues" evidence="3">
    <location>
        <begin position="2801"/>
        <end position="2811"/>
    </location>
</feature>
<feature type="compositionally biased region" description="Basic and acidic residues" evidence="3">
    <location>
        <begin position="618"/>
        <end position="635"/>
    </location>
</feature>
<feature type="compositionally biased region" description="Polar residues" evidence="3">
    <location>
        <begin position="1508"/>
        <end position="1523"/>
    </location>
</feature>
<dbReference type="Proteomes" id="UP000799766">
    <property type="component" value="Unassembled WGS sequence"/>
</dbReference>
<feature type="coiled-coil region" evidence="2">
    <location>
        <begin position="2528"/>
        <end position="2562"/>
    </location>
</feature>
<evidence type="ECO:0000313" key="4">
    <source>
        <dbReference type="EMBL" id="KAF2460941.1"/>
    </source>
</evidence>
<accession>A0A6A6PAC9</accession>
<feature type="region of interest" description="Disordered" evidence="3">
    <location>
        <begin position="2654"/>
        <end position="2819"/>
    </location>
</feature>
<feature type="compositionally biased region" description="Low complexity" evidence="3">
    <location>
        <begin position="900"/>
        <end position="910"/>
    </location>
</feature>
<dbReference type="GO" id="GO:0005856">
    <property type="term" value="C:cytoskeleton"/>
    <property type="evidence" value="ECO:0007669"/>
    <property type="project" value="TreeGrafter"/>
</dbReference>
<dbReference type="OrthoDB" id="1293114at2759"/>
<feature type="compositionally biased region" description="Polar residues" evidence="3">
    <location>
        <begin position="479"/>
        <end position="496"/>
    </location>
</feature>
<feature type="compositionally biased region" description="Polar residues" evidence="3">
    <location>
        <begin position="2703"/>
        <end position="2720"/>
    </location>
</feature>
<name>A0A6A6PAC9_9PEZI</name>